<proteinExistence type="predicted"/>
<organism evidence="1 2">
    <name type="scientific">Amycolatopsis speibonae</name>
    <dbReference type="NCBI Taxonomy" id="1450224"/>
    <lineage>
        <taxon>Bacteria</taxon>
        <taxon>Bacillati</taxon>
        <taxon>Actinomycetota</taxon>
        <taxon>Actinomycetes</taxon>
        <taxon>Pseudonocardiales</taxon>
        <taxon>Pseudonocardiaceae</taxon>
        <taxon>Amycolatopsis</taxon>
    </lineage>
</organism>
<sequence>MNVAITAMENVVFEVQQSTTLFRCQRGTFSCAEVTPGDSATLEQRT</sequence>
<evidence type="ECO:0000313" key="2">
    <source>
        <dbReference type="Proteomes" id="UP001595645"/>
    </source>
</evidence>
<gene>
    <name evidence="1" type="ORF">ACFOSH_42805</name>
</gene>
<keyword evidence="2" id="KW-1185">Reference proteome</keyword>
<evidence type="ECO:0000313" key="1">
    <source>
        <dbReference type="EMBL" id="MFC3456195.1"/>
    </source>
</evidence>
<comment type="caution">
    <text evidence="1">The sequence shown here is derived from an EMBL/GenBank/DDBJ whole genome shotgun (WGS) entry which is preliminary data.</text>
</comment>
<accession>A0ABV7PC79</accession>
<reference evidence="2" key="1">
    <citation type="journal article" date="2019" name="Int. J. Syst. Evol. Microbiol.">
        <title>The Global Catalogue of Microorganisms (GCM) 10K type strain sequencing project: providing services to taxonomists for standard genome sequencing and annotation.</title>
        <authorList>
            <consortium name="The Broad Institute Genomics Platform"/>
            <consortium name="The Broad Institute Genome Sequencing Center for Infectious Disease"/>
            <person name="Wu L."/>
            <person name="Ma J."/>
        </authorList>
    </citation>
    <scope>NUCLEOTIDE SEQUENCE [LARGE SCALE GENOMIC DNA]</scope>
    <source>
        <strain evidence="2">CGMCC 4.7676</strain>
    </source>
</reference>
<protein>
    <submittedName>
        <fullName evidence="1">Uncharacterized protein</fullName>
    </submittedName>
</protein>
<dbReference type="Proteomes" id="UP001595645">
    <property type="component" value="Unassembled WGS sequence"/>
</dbReference>
<name>A0ABV7PC79_9PSEU</name>
<dbReference type="EMBL" id="JBHRWK010000152">
    <property type="protein sequence ID" value="MFC3456195.1"/>
    <property type="molecule type" value="Genomic_DNA"/>
</dbReference>
<dbReference type="RefSeq" id="WP_378247329.1">
    <property type="nucleotide sequence ID" value="NZ_JBHRWK010000152.1"/>
</dbReference>